<accession>A0A0A8ZDX1</accession>
<reference evidence="1" key="1">
    <citation type="submission" date="2014-09" db="EMBL/GenBank/DDBJ databases">
        <authorList>
            <person name="Magalhaes I.L.F."/>
            <person name="Oliveira U."/>
            <person name="Santos F.R."/>
            <person name="Vidigal T.H.D.A."/>
            <person name="Brescovit A.D."/>
            <person name="Santos A.J."/>
        </authorList>
    </citation>
    <scope>NUCLEOTIDE SEQUENCE</scope>
    <source>
        <tissue evidence="1">Shoot tissue taken approximately 20 cm above the soil surface</tissue>
    </source>
</reference>
<dbReference type="AlphaFoldDB" id="A0A0A8ZDX1"/>
<proteinExistence type="predicted"/>
<name>A0A0A8ZDX1_ARUDO</name>
<evidence type="ECO:0000313" key="1">
    <source>
        <dbReference type="EMBL" id="JAD35878.1"/>
    </source>
</evidence>
<dbReference type="EMBL" id="GBRH01262017">
    <property type="protein sequence ID" value="JAD35878.1"/>
    <property type="molecule type" value="Transcribed_RNA"/>
</dbReference>
<protein>
    <submittedName>
        <fullName evidence="1">Uncharacterized protein</fullName>
    </submittedName>
</protein>
<sequence length="23" mass="2794">MQRTLSSMKNLIADNMKFIYILY</sequence>
<reference evidence="1" key="2">
    <citation type="journal article" date="2015" name="Data Brief">
        <title>Shoot transcriptome of the giant reed, Arundo donax.</title>
        <authorList>
            <person name="Barrero R.A."/>
            <person name="Guerrero F.D."/>
            <person name="Moolhuijzen P."/>
            <person name="Goolsby J.A."/>
            <person name="Tidwell J."/>
            <person name="Bellgard S.E."/>
            <person name="Bellgard M.I."/>
        </authorList>
    </citation>
    <scope>NUCLEOTIDE SEQUENCE</scope>
    <source>
        <tissue evidence="1">Shoot tissue taken approximately 20 cm above the soil surface</tissue>
    </source>
</reference>
<organism evidence="1">
    <name type="scientific">Arundo donax</name>
    <name type="common">Giant reed</name>
    <name type="synonym">Donax arundinaceus</name>
    <dbReference type="NCBI Taxonomy" id="35708"/>
    <lineage>
        <taxon>Eukaryota</taxon>
        <taxon>Viridiplantae</taxon>
        <taxon>Streptophyta</taxon>
        <taxon>Embryophyta</taxon>
        <taxon>Tracheophyta</taxon>
        <taxon>Spermatophyta</taxon>
        <taxon>Magnoliopsida</taxon>
        <taxon>Liliopsida</taxon>
        <taxon>Poales</taxon>
        <taxon>Poaceae</taxon>
        <taxon>PACMAD clade</taxon>
        <taxon>Arundinoideae</taxon>
        <taxon>Arundineae</taxon>
        <taxon>Arundo</taxon>
    </lineage>
</organism>